<comment type="caution">
    <text evidence="2">The sequence shown here is derived from an EMBL/GenBank/DDBJ whole genome shotgun (WGS) entry which is preliminary data.</text>
</comment>
<keyword evidence="1" id="KW-0732">Signal</keyword>
<dbReference type="EMBL" id="WWCL01000001">
    <property type="protein sequence ID" value="MYN43577.1"/>
    <property type="molecule type" value="Genomic_DNA"/>
</dbReference>
<dbReference type="PROSITE" id="PS51257">
    <property type="entry name" value="PROKAR_LIPOPROTEIN"/>
    <property type="match status" value="1"/>
</dbReference>
<evidence type="ECO:0000313" key="3">
    <source>
        <dbReference type="Proteomes" id="UP000444316"/>
    </source>
</evidence>
<dbReference type="InterPro" id="IPR014508">
    <property type="entry name" value="UCP020555_TPR-like"/>
</dbReference>
<evidence type="ECO:0000256" key="1">
    <source>
        <dbReference type="SAM" id="SignalP"/>
    </source>
</evidence>
<feature type="chain" id="PRO_5032448474" evidence="1">
    <location>
        <begin position="23"/>
        <end position="118"/>
    </location>
</feature>
<proteinExistence type="predicted"/>
<accession>A0A845HV95</accession>
<organism evidence="2 3">
    <name type="scientific">Duganella fentianensis</name>
    <dbReference type="NCBI Taxonomy" id="2692177"/>
    <lineage>
        <taxon>Bacteria</taxon>
        <taxon>Pseudomonadati</taxon>
        <taxon>Pseudomonadota</taxon>
        <taxon>Betaproteobacteria</taxon>
        <taxon>Burkholderiales</taxon>
        <taxon>Oxalobacteraceae</taxon>
        <taxon>Telluria group</taxon>
        <taxon>Duganella</taxon>
    </lineage>
</organism>
<name>A0A845HV95_9BURK</name>
<dbReference type="PIRSF" id="PIRSF020555">
    <property type="entry name" value="UCP020555"/>
    <property type="match status" value="1"/>
</dbReference>
<evidence type="ECO:0000313" key="2">
    <source>
        <dbReference type="EMBL" id="MYN43577.1"/>
    </source>
</evidence>
<dbReference type="Pfam" id="PF16068">
    <property type="entry name" value="DUF4810"/>
    <property type="match status" value="1"/>
</dbReference>
<protein>
    <submittedName>
        <fullName evidence="2">DUF4810 domain-containing protein</fullName>
    </submittedName>
</protein>
<keyword evidence="3" id="KW-1185">Reference proteome</keyword>
<gene>
    <name evidence="2" type="ORF">GTP23_00665</name>
</gene>
<reference evidence="2" key="1">
    <citation type="submission" date="2019-12" db="EMBL/GenBank/DDBJ databases">
        <title>Novel species isolated from a subtropical stream in China.</title>
        <authorList>
            <person name="Lu H."/>
        </authorList>
    </citation>
    <scope>NUCLEOTIDE SEQUENCE [LARGE SCALE GENOMIC DNA]</scope>
    <source>
        <strain evidence="2">FT93W</strain>
    </source>
</reference>
<feature type="signal peptide" evidence="1">
    <location>
        <begin position="1"/>
        <end position="22"/>
    </location>
</feature>
<dbReference type="Proteomes" id="UP000444316">
    <property type="component" value="Unassembled WGS sequence"/>
</dbReference>
<sequence length="118" mass="12877">MRHSGSALVFCAIALLSGCAAAPKTLYGWDGYQPQVYMHLKGESPDQQIAELEKSLQTLSAKGMSAPPGFHAHLGMLYSITGKPEQMVSQFEDEKKLFPESAAYMDLLLSKAKKGEKL</sequence>
<dbReference type="AlphaFoldDB" id="A0A845HV95"/>